<dbReference type="Gene3D" id="1.10.20.60">
    <property type="entry name" value="Glu-tRNAGln amidotransferase C subunit, N-terminal domain"/>
    <property type="match status" value="1"/>
</dbReference>
<dbReference type="InterPro" id="IPR036113">
    <property type="entry name" value="Asp/Glu-ADT_sf_sub_c"/>
</dbReference>
<dbReference type="PANTHER" id="PTHR15004:SF0">
    <property type="entry name" value="GLUTAMYL-TRNA(GLN) AMIDOTRANSFERASE SUBUNIT C, MITOCHONDRIAL"/>
    <property type="match status" value="1"/>
</dbReference>
<dbReference type="EMBL" id="DTDJ01000051">
    <property type="protein sequence ID" value="HGL18375.1"/>
    <property type="molecule type" value="Genomic_DNA"/>
</dbReference>
<evidence type="ECO:0000256" key="1">
    <source>
        <dbReference type="HAMAP-Rule" id="MF_00122"/>
    </source>
</evidence>
<protein>
    <recommendedName>
        <fullName evidence="1">Aspartyl/glutamyl-tRNA(Asn/Gln) amidotransferase subunit C</fullName>
        <shortName evidence="1">Asp/Glu-ADT subunit C</shortName>
        <ecNumber evidence="1">6.3.5.-</ecNumber>
    </recommendedName>
</protein>
<dbReference type="EMBL" id="DSOL01000199">
    <property type="protein sequence ID" value="HEN28375.1"/>
    <property type="molecule type" value="Genomic_DNA"/>
</dbReference>
<keyword evidence="1" id="KW-0067">ATP-binding</keyword>
<comment type="caution">
    <text evidence="2">The sequence shown here is derived from an EMBL/GenBank/DDBJ whole genome shotgun (WGS) entry which is preliminary data.</text>
</comment>
<keyword evidence="2" id="KW-0808">Transferase</keyword>
<dbReference type="GO" id="GO:0050567">
    <property type="term" value="F:glutaminyl-tRNA synthase (glutamine-hydrolyzing) activity"/>
    <property type="evidence" value="ECO:0007669"/>
    <property type="project" value="UniProtKB-UniRule"/>
</dbReference>
<dbReference type="GO" id="GO:0006412">
    <property type="term" value="P:translation"/>
    <property type="evidence" value="ECO:0007669"/>
    <property type="project" value="UniProtKB-UniRule"/>
</dbReference>
<proteinExistence type="inferred from homology"/>
<keyword evidence="1" id="KW-0436">Ligase</keyword>
<keyword evidence="1" id="KW-0547">Nucleotide-binding</keyword>
<comment type="similarity">
    <text evidence="1">Belongs to the GatC family.</text>
</comment>
<evidence type="ECO:0000313" key="3">
    <source>
        <dbReference type="EMBL" id="HGL18375.1"/>
    </source>
</evidence>
<comment type="catalytic activity">
    <reaction evidence="1">
        <text>L-aspartyl-tRNA(Asn) + L-glutamine + ATP + H2O = L-asparaginyl-tRNA(Asn) + L-glutamate + ADP + phosphate + 2 H(+)</text>
        <dbReference type="Rhea" id="RHEA:14513"/>
        <dbReference type="Rhea" id="RHEA-COMP:9674"/>
        <dbReference type="Rhea" id="RHEA-COMP:9677"/>
        <dbReference type="ChEBI" id="CHEBI:15377"/>
        <dbReference type="ChEBI" id="CHEBI:15378"/>
        <dbReference type="ChEBI" id="CHEBI:29985"/>
        <dbReference type="ChEBI" id="CHEBI:30616"/>
        <dbReference type="ChEBI" id="CHEBI:43474"/>
        <dbReference type="ChEBI" id="CHEBI:58359"/>
        <dbReference type="ChEBI" id="CHEBI:78515"/>
        <dbReference type="ChEBI" id="CHEBI:78516"/>
        <dbReference type="ChEBI" id="CHEBI:456216"/>
    </reaction>
</comment>
<dbReference type="AlphaFoldDB" id="A0A7C2P7V3"/>
<comment type="subunit">
    <text evidence="1">Heterotrimer of A, B and C subunits.</text>
</comment>
<dbReference type="EC" id="6.3.5.-" evidence="1"/>
<dbReference type="SUPFAM" id="SSF141000">
    <property type="entry name" value="Glu-tRNAGln amidotransferase C subunit"/>
    <property type="match status" value="1"/>
</dbReference>
<dbReference type="PANTHER" id="PTHR15004">
    <property type="entry name" value="GLUTAMYL-TRNA(GLN) AMIDOTRANSFERASE SUBUNIT C, MITOCHONDRIAL"/>
    <property type="match status" value="1"/>
</dbReference>
<comment type="function">
    <text evidence="1">Allows the formation of correctly charged Asn-tRNA(Asn) or Gln-tRNA(Gln) through the transamidation of misacylated Asp-tRNA(Asn) or Glu-tRNA(Gln) in organisms which lack either or both of asparaginyl-tRNA or glutaminyl-tRNA synthetases. The reaction takes place in the presence of glutamine and ATP through an activated phospho-Asp-tRNA(Asn) or phospho-Glu-tRNA(Gln).</text>
</comment>
<dbReference type="GO" id="GO:0005524">
    <property type="term" value="F:ATP binding"/>
    <property type="evidence" value="ECO:0007669"/>
    <property type="project" value="UniProtKB-KW"/>
</dbReference>
<dbReference type="NCBIfam" id="TIGR00135">
    <property type="entry name" value="gatC"/>
    <property type="match status" value="1"/>
</dbReference>
<dbReference type="GO" id="GO:0006450">
    <property type="term" value="P:regulation of translational fidelity"/>
    <property type="evidence" value="ECO:0007669"/>
    <property type="project" value="InterPro"/>
</dbReference>
<evidence type="ECO:0000313" key="2">
    <source>
        <dbReference type="EMBL" id="HEN28375.1"/>
    </source>
</evidence>
<reference evidence="2" key="1">
    <citation type="journal article" date="2020" name="mSystems">
        <title>Genome- and Community-Level Interaction Insights into Carbon Utilization and Element Cycling Functions of Hydrothermarchaeota in Hydrothermal Sediment.</title>
        <authorList>
            <person name="Zhou Z."/>
            <person name="Liu Y."/>
            <person name="Xu W."/>
            <person name="Pan J."/>
            <person name="Luo Z.H."/>
            <person name="Li M."/>
        </authorList>
    </citation>
    <scope>NUCLEOTIDE SEQUENCE [LARGE SCALE GENOMIC DNA]</scope>
    <source>
        <strain evidence="2">SpSt-34</strain>
        <strain evidence="3">SpSt-69</strain>
    </source>
</reference>
<dbReference type="GO" id="GO:0070681">
    <property type="term" value="P:glutaminyl-tRNAGln biosynthesis via transamidation"/>
    <property type="evidence" value="ECO:0007669"/>
    <property type="project" value="TreeGrafter"/>
</dbReference>
<gene>
    <name evidence="1 2" type="primary">gatC</name>
    <name evidence="2" type="ORF">ENQ77_06990</name>
    <name evidence="3" type="ORF">ENU66_08615</name>
</gene>
<dbReference type="Pfam" id="PF02686">
    <property type="entry name" value="GatC"/>
    <property type="match status" value="1"/>
</dbReference>
<sequence length="101" mass="11685">MKDVVKRVLQLAKLQLDEEGEKALIEHFKKVLKMVEKLKEVDTEGVEPLYYPHENFRLRMRKDVPGPSLPKIEVLQNAPEAFTDYIKAPSPLRGITKKSKK</sequence>
<comment type="catalytic activity">
    <reaction evidence="1">
        <text>L-glutamyl-tRNA(Gln) + L-glutamine + ATP + H2O = L-glutaminyl-tRNA(Gln) + L-glutamate + ADP + phosphate + H(+)</text>
        <dbReference type="Rhea" id="RHEA:17521"/>
        <dbReference type="Rhea" id="RHEA-COMP:9681"/>
        <dbReference type="Rhea" id="RHEA-COMP:9684"/>
        <dbReference type="ChEBI" id="CHEBI:15377"/>
        <dbReference type="ChEBI" id="CHEBI:15378"/>
        <dbReference type="ChEBI" id="CHEBI:29985"/>
        <dbReference type="ChEBI" id="CHEBI:30616"/>
        <dbReference type="ChEBI" id="CHEBI:43474"/>
        <dbReference type="ChEBI" id="CHEBI:58359"/>
        <dbReference type="ChEBI" id="CHEBI:78520"/>
        <dbReference type="ChEBI" id="CHEBI:78521"/>
        <dbReference type="ChEBI" id="CHEBI:456216"/>
    </reaction>
</comment>
<keyword evidence="1" id="KW-0648">Protein biosynthesis</keyword>
<accession>A0A7C2P7V3</accession>
<name>A0A7C2P7V3_UNCW3</name>
<organism evidence="2">
    <name type="scientific">candidate division WOR-3 bacterium</name>
    <dbReference type="NCBI Taxonomy" id="2052148"/>
    <lineage>
        <taxon>Bacteria</taxon>
        <taxon>Bacteria division WOR-3</taxon>
    </lineage>
</organism>
<dbReference type="InterPro" id="IPR003837">
    <property type="entry name" value="GatC"/>
</dbReference>
<dbReference type="HAMAP" id="MF_00122">
    <property type="entry name" value="GatC"/>
    <property type="match status" value="1"/>
</dbReference>
<dbReference type="GO" id="GO:0016740">
    <property type="term" value="F:transferase activity"/>
    <property type="evidence" value="ECO:0007669"/>
    <property type="project" value="UniProtKB-KW"/>
</dbReference>